<comment type="caution">
    <text evidence="2">The sequence shown here is derived from an EMBL/GenBank/DDBJ whole genome shotgun (WGS) entry which is preliminary data.</text>
</comment>
<reference evidence="2 3" key="1">
    <citation type="submission" date="2021-06" db="EMBL/GenBank/DDBJ databases">
        <title>Caerostris extrusa draft genome.</title>
        <authorList>
            <person name="Kono N."/>
            <person name="Arakawa K."/>
        </authorList>
    </citation>
    <scope>NUCLEOTIDE SEQUENCE [LARGE SCALE GENOMIC DNA]</scope>
</reference>
<keyword evidence="1" id="KW-1133">Transmembrane helix</keyword>
<name>A0AAV4WYE4_CAEEX</name>
<feature type="transmembrane region" description="Helical" evidence="1">
    <location>
        <begin position="70"/>
        <end position="93"/>
    </location>
</feature>
<dbReference type="EMBL" id="BPLR01016944">
    <property type="protein sequence ID" value="GIY87497.1"/>
    <property type="molecule type" value="Genomic_DNA"/>
</dbReference>
<evidence type="ECO:0000313" key="3">
    <source>
        <dbReference type="Proteomes" id="UP001054945"/>
    </source>
</evidence>
<keyword evidence="1" id="KW-0812">Transmembrane</keyword>
<organism evidence="2 3">
    <name type="scientific">Caerostris extrusa</name>
    <name type="common">Bark spider</name>
    <name type="synonym">Caerostris bankana</name>
    <dbReference type="NCBI Taxonomy" id="172846"/>
    <lineage>
        <taxon>Eukaryota</taxon>
        <taxon>Metazoa</taxon>
        <taxon>Ecdysozoa</taxon>
        <taxon>Arthropoda</taxon>
        <taxon>Chelicerata</taxon>
        <taxon>Arachnida</taxon>
        <taxon>Araneae</taxon>
        <taxon>Araneomorphae</taxon>
        <taxon>Entelegynae</taxon>
        <taxon>Araneoidea</taxon>
        <taxon>Araneidae</taxon>
        <taxon>Caerostris</taxon>
    </lineage>
</organism>
<evidence type="ECO:0000256" key="1">
    <source>
        <dbReference type="SAM" id="Phobius"/>
    </source>
</evidence>
<accession>A0AAV4WYE4</accession>
<sequence>MYFHVHRIKISFFTLSITVSFLRRKSWMEKSIEYPNRTTHSCSVNTNVWSMTLIMVDEIRRLRIHLENCSLFFIIFSVHHIMFGSFIASIQILHSVDWLQFLFPVNSCRFSTNNLGITSYKPAVGHVAGTAFNAL</sequence>
<proteinExistence type="predicted"/>
<protein>
    <submittedName>
        <fullName evidence="2">Uncharacterized protein</fullName>
    </submittedName>
</protein>
<keyword evidence="3" id="KW-1185">Reference proteome</keyword>
<evidence type="ECO:0000313" key="2">
    <source>
        <dbReference type="EMBL" id="GIY87497.1"/>
    </source>
</evidence>
<keyword evidence="1" id="KW-0472">Membrane</keyword>
<gene>
    <name evidence="2" type="ORF">CEXT_773261</name>
</gene>
<dbReference type="Proteomes" id="UP001054945">
    <property type="component" value="Unassembled WGS sequence"/>
</dbReference>
<dbReference type="AlphaFoldDB" id="A0AAV4WYE4"/>